<evidence type="ECO:0000256" key="7">
    <source>
        <dbReference type="SAM" id="Phobius"/>
    </source>
</evidence>
<evidence type="ECO:0000256" key="3">
    <source>
        <dbReference type="ARBA" id="ARBA00022692"/>
    </source>
</evidence>
<dbReference type="InterPro" id="IPR003807">
    <property type="entry name" value="DUF202"/>
</dbReference>
<dbReference type="PANTHER" id="PTHR34187">
    <property type="entry name" value="FGR18P"/>
    <property type="match status" value="1"/>
</dbReference>
<keyword evidence="10" id="KW-1185">Reference proteome</keyword>
<dbReference type="OMA" id="RTGLSCI"/>
<keyword evidence="4 7" id="KW-1133">Transmembrane helix</keyword>
<evidence type="ECO:0000256" key="2">
    <source>
        <dbReference type="ARBA" id="ARBA00022475"/>
    </source>
</evidence>
<dbReference type="GeneID" id="31362533"/>
<keyword evidence="2" id="KW-1003">Cell membrane</keyword>
<feature type="compositionally biased region" description="Polar residues" evidence="6">
    <location>
        <begin position="81"/>
        <end position="90"/>
    </location>
</feature>
<evidence type="ECO:0000256" key="1">
    <source>
        <dbReference type="ARBA" id="ARBA00004651"/>
    </source>
</evidence>
<dbReference type="EMBL" id="ADBJ01000031">
    <property type="protein sequence ID" value="EFA80227.1"/>
    <property type="molecule type" value="Genomic_DNA"/>
</dbReference>
<feature type="region of interest" description="Disordered" evidence="6">
    <location>
        <begin position="1"/>
        <end position="115"/>
    </location>
</feature>
<dbReference type="GO" id="GO:0005886">
    <property type="term" value="C:plasma membrane"/>
    <property type="evidence" value="ECO:0007669"/>
    <property type="project" value="UniProtKB-SubCell"/>
</dbReference>
<reference evidence="9 10" key="1">
    <citation type="journal article" date="2011" name="Genome Res.">
        <title>Phylogeny-wide analysis of social amoeba genomes highlights ancient origins for complex intercellular communication.</title>
        <authorList>
            <person name="Heidel A.J."/>
            <person name="Lawal H.M."/>
            <person name="Felder M."/>
            <person name="Schilde C."/>
            <person name="Helps N.R."/>
            <person name="Tunggal B."/>
            <person name="Rivero F."/>
            <person name="John U."/>
            <person name="Schleicher M."/>
            <person name="Eichinger L."/>
            <person name="Platzer M."/>
            <person name="Noegel A.A."/>
            <person name="Schaap P."/>
            <person name="Gloeckner G."/>
        </authorList>
    </citation>
    <scope>NUCLEOTIDE SEQUENCE [LARGE SCALE GENOMIC DNA]</scope>
    <source>
        <strain evidence="10">ATCC 26659 / Pp 5 / PN500</strain>
    </source>
</reference>
<feature type="domain" description="DUF202" evidence="8">
    <location>
        <begin position="151"/>
        <end position="210"/>
    </location>
</feature>
<evidence type="ECO:0000313" key="9">
    <source>
        <dbReference type="EMBL" id="EFA80227.1"/>
    </source>
</evidence>
<feature type="transmembrane region" description="Helical" evidence="7">
    <location>
        <begin position="160"/>
        <end position="178"/>
    </location>
</feature>
<keyword evidence="3 7" id="KW-0812">Transmembrane</keyword>
<comment type="caution">
    <text evidence="9">The sequence shown here is derived from an EMBL/GenBank/DDBJ whole genome shotgun (WGS) entry which is preliminary data.</text>
</comment>
<name>D3BE96_HETP5</name>
<proteinExistence type="predicted"/>
<evidence type="ECO:0000256" key="5">
    <source>
        <dbReference type="ARBA" id="ARBA00023136"/>
    </source>
</evidence>
<feature type="compositionally biased region" description="Low complexity" evidence="6">
    <location>
        <begin position="91"/>
        <end position="101"/>
    </location>
</feature>
<keyword evidence="5 7" id="KW-0472">Membrane</keyword>
<feature type="compositionally biased region" description="Low complexity" evidence="6">
    <location>
        <begin position="70"/>
        <end position="80"/>
    </location>
</feature>
<comment type="subcellular location">
    <subcellularLocation>
        <location evidence="1">Cell membrane</location>
        <topology evidence="1">Multi-pass membrane protein</topology>
    </subcellularLocation>
</comment>
<gene>
    <name evidence="9" type="ORF">PPL_07052</name>
</gene>
<dbReference type="InParanoid" id="D3BE96"/>
<dbReference type="Proteomes" id="UP000001396">
    <property type="component" value="Unassembled WGS sequence"/>
</dbReference>
<evidence type="ECO:0000256" key="6">
    <source>
        <dbReference type="SAM" id="MobiDB-lite"/>
    </source>
</evidence>
<accession>D3BE96</accession>
<organism evidence="9 10">
    <name type="scientific">Heterostelium pallidum (strain ATCC 26659 / Pp 5 / PN500)</name>
    <name type="common">Cellular slime mold</name>
    <name type="synonym">Polysphondylium pallidum</name>
    <dbReference type="NCBI Taxonomy" id="670386"/>
    <lineage>
        <taxon>Eukaryota</taxon>
        <taxon>Amoebozoa</taxon>
        <taxon>Evosea</taxon>
        <taxon>Eumycetozoa</taxon>
        <taxon>Dictyostelia</taxon>
        <taxon>Acytosteliales</taxon>
        <taxon>Acytosteliaceae</taxon>
        <taxon>Heterostelium</taxon>
    </lineage>
</organism>
<evidence type="ECO:0000259" key="8">
    <source>
        <dbReference type="Pfam" id="PF02656"/>
    </source>
</evidence>
<protein>
    <recommendedName>
        <fullName evidence="8">DUF202 domain-containing protein</fullName>
    </recommendedName>
</protein>
<feature type="transmembrane region" description="Helical" evidence="7">
    <location>
        <begin position="185"/>
        <end position="203"/>
    </location>
</feature>
<evidence type="ECO:0000256" key="4">
    <source>
        <dbReference type="ARBA" id="ARBA00022989"/>
    </source>
</evidence>
<dbReference type="InterPro" id="IPR052053">
    <property type="entry name" value="IM_YidH-like"/>
</dbReference>
<sequence>MENNNINNNSISNTNIDNNNNNNNNNNIENNNNNNNNLENNNNNNNNNEDNERTTLTNSTSNITKKRNQSRSLSNSLSNLELPTSQRINQSPLRSSHLSSSAGGGGGGKPNKSRHEMNQQIATSGDVSKSKDHVRRVLFTKILENKGSVARDHLANERTFLAWLRTGLSCIALGVALAKIGTSRAGGIIFVALGSLFLLYSPIRYFQVYRQLLRGNFSPNRFGTVLFIILCLAAAITALVIVLANHSSSAINY</sequence>
<feature type="transmembrane region" description="Helical" evidence="7">
    <location>
        <begin position="223"/>
        <end position="244"/>
    </location>
</feature>
<evidence type="ECO:0000313" key="10">
    <source>
        <dbReference type="Proteomes" id="UP000001396"/>
    </source>
</evidence>
<dbReference type="RefSeq" id="XP_020432347.1">
    <property type="nucleotide sequence ID" value="XM_020577899.1"/>
</dbReference>
<feature type="compositionally biased region" description="Low complexity" evidence="6">
    <location>
        <begin position="1"/>
        <end position="58"/>
    </location>
</feature>
<dbReference type="PANTHER" id="PTHR34187:SF2">
    <property type="entry name" value="DUF202 DOMAIN-CONTAINING PROTEIN"/>
    <property type="match status" value="1"/>
</dbReference>
<dbReference type="AlphaFoldDB" id="D3BE96"/>
<dbReference type="Pfam" id="PF02656">
    <property type="entry name" value="DUF202"/>
    <property type="match status" value="1"/>
</dbReference>